<evidence type="ECO:0000256" key="1">
    <source>
        <dbReference type="ARBA" id="ARBA00004651"/>
    </source>
</evidence>
<dbReference type="GO" id="GO:0060070">
    <property type="term" value="P:canonical Wnt signaling pathway"/>
    <property type="evidence" value="ECO:0007669"/>
    <property type="project" value="TreeGrafter"/>
</dbReference>
<evidence type="ECO:0000256" key="8">
    <source>
        <dbReference type="ARBA" id="ARBA00023040"/>
    </source>
</evidence>
<keyword evidence="11" id="KW-0675">Receptor</keyword>
<feature type="transmembrane region" description="Helical" evidence="15">
    <location>
        <begin position="510"/>
        <end position="533"/>
    </location>
</feature>
<evidence type="ECO:0000256" key="11">
    <source>
        <dbReference type="ARBA" id="ARBA00023170"/>
    </source>
</evidence>
<evidence type="ECO:0000256" key="4">
    <source>
        <dbReference type="ARBA" id="ARBA00022475"/>
    </source>
</evidence>
<keyword evidence="8" id="KW-0297">G-protein coupled receptor</keyword>
<dbReference type="FunFam" id="1.10.2000.10:FF:000003">
    <property type="entry name" value="Frizzled class receptor 2"/>
    <property type="match status" value="1"/>
</dbReference>
<dbReference type="InterPro" id="IPR000539">
    <property type="entry name" value="Frizzled/Smoothened_7TM"/>
</dbReference>
<dbReference type="Gene3D" id="1.10.2000.10">
    <property type="entry name" value="Frizzled cysteine-rich domain"/>
    <property type="match status" value="1"/>
</dbReference>
<evidence type="ECO:0000256" key="2">
    <source>
        <dbReference type="ARBA" id="ARBA00008077"/>
    </source>
</evidence>
<keyword evidence="7 15" id="KW-1133">Transmembrane helix</keyword>
<evidence type="ECO:0000313" key="18">
    <source>
        <dbReference type="Ensembl" id="ENSFHEP00000028343.1"/>
    </source>
</evidence>
<feature type="transmembrane region" description="Helical" evidence="15">
    <location>
        <begin position="566"/>
        <end position="588"/>
    </location>
</feature>
<dbReference type="PROSITE" id="PS50038">
    <property type="entry name" value="FZ"/>
    <property type="match status" value="1"/>
</dbReference>
<dbReference type="InterPro" id="IPR017981">
    <property type="entry name" value="GPCR_2-like_7TM"/>
</dbReference>
<keyword evidence="13" id="KW-0807">Transducer</keyword>
<keyword evidence="12" id="KW-0325">Glycoprotein</keyword>
<evidence type="ECO:0000256" key="7">
    <source>
        <dbReference type="ARBA" id="ARBA00022989"/>
    </source>
</evidence>
<name>A0A3Q2QL52_FUNHE</name>
<evidence type="ECO:0000256" key="9">
    <source>
        <dbReference type="ARBA" id="ARBA00023136"/>
    </source>
</evidence>
<evidence type="ECO:0000256" key="12">
    <source>
        <dbReference type="ARBA" id="ARBA00023180"/>
    </source>
</evidence>
<dbReference type="SUPFAM" id="SSF63501">
    <property type="entry name" value="Frizzled cysteine-rich domain"/>
    <property type="match status" value="1"/>
</dbReference>
<dbReference type="FunFam" id="1.20.1070.10:FF:000029">
    <property type="entry name" value="Frizzled class receptor 2"/>
    <property type="match status" value="1"/>
</dbReference>
<dbReference type="SMART" id="SM01330">
    <property type="entry name" value="Frizzled"/>
    <property type="match status" value="1"/>
</dbReference>
<keyword evidence="5" id="KW-0879">Wnt signaling pathway</keyword>
<dbReference type="Pfam" id="PF01534">
    <property type="entry name" value="Frizzled"/>
    <property type="match status" value="1"/>
</dbReference>
<feature type="domain" description="G-protein coupled receptors family 2 profile 2" evidence="17">
    <location>
        <begin position="292"/>
        <end position="595"/>
    </location>
</feature>
<dbReference type="GO" id="GO:0004930">
    <property type="term" value="F:G protein-coupled receptor activity"/>
    <property type="evidence" value="ECO:0007669"/>
    <property type="project" value="UniProtKB-KW"/>
</dbReference>
<dbReference type="PRINTS" id="PR00489">
    <property type="entry name" value="FRIZZLED"/>
</dbReference>
<dbReference type="AlphaFoldDB" id="A0A3Q2QL52"/>
<evidence type="ECO:0000256" key="15">
    <source>
        <dbReference type="SAM" id="Phobius"/>
    </source>
</evidence>
<keyword evidence="10 14" id="KW-1015">Disulfide bond</keyword>
<evidence type="ECO:0000256" key="3">
    <source>
        <dbReference type="ARBA" id="ARBA00022473"/>
    </source>
</evidence>
<feature type="domain" description="FZ" evidence="16">
    <location>
        <begin position="101"/>
        <end position="220"/>
    </location>
</feature>
<feature type="disulfide bond" evidence="14">
    <location>
        <begin position="106"/>
        <end position="167"/>
    </location>
</feature>
<keyword evidence="9 15" id="KW-0472">Membrane</keyword>
<dbReference type="STRING" id="8078.ENSFHEP00000028343"/>
<dbReference type="GO" id="GO:0035567">
    <property type="term" value="P:non-canonical Wnt signaling pathway"/>
    <property type="evidence" value="ECO:0007669"/>
    <property type="project" value="TreeGrafter"/>
</dbReference>
<keyword evidence="19" id="KW-1185">Reference proteome</keyword>
<dbReference type="GO" id="GO:0005886">
    <property type="term" value="C:plasma membrane"/>
    <property type="evidence" value="ECO:0007669"/>
    <property type="project" value="UniProtKB-SubCell"/>
</dbReference>
<evidence type="ECO:0000313" key="19">
    <source>
        <dbReference type="Proteomes" id="UP000265000"/>
    </source>
</evidence>
<evidence type="ECO:0000256" key="5">
    <source>
        <dbReference type="ARBA" id="ARBA00022687"/>
    </source>
</evidence>
<dbReference type="InterPro" id="IPR015526">
    <property type="entry name" value="Frizzled/SFRP"/>
</dbReference>
<dbReference type="PANTHER" id="PTHR11309:SF31">
    <property type="entry name" value="FRIZZLED-7"/>
    <property type="match status" value="1"/>
</dbReference>
<dbReference type="Ensembl" id="ENSFHET00000017890.1">
    <property type="protein sequence ID" value="ENSFHEP00000028343.1"/>
    <property type="gene ID" value="ENSFHEG00000012401.1"/>
</dbReference>
<evidence type="ECO:0000256" key="13">
    <source>
        <dbReference type="ARBA" id="ARBA00023224"/>
    </source>
</evidence>
<keyword evidence="6 15" id="KW-0812">Transmembrane</keyword>
<feature type="disulfide bond" evidence="14">
    <location>
        <begin position="181"/>
        <end position="205"/>
    </location>
</feature>
<evidence type="ECO:0000256" key="14">
    <source>
        <dbReference type="PROSITE-ProRule" id="PRU00090"/>
    </source>
</evidence>
<reference evidence="18" key="1">
    <citation type="submission" date="2025-08" db="UniProtKB">
        <authorList>
            <consortium name="Ensembl"/>
        </authorList>
    </citation>
    <scope>IDENTIFICATION</scope>
</reference>
<feature type="transmembrane region" description="Helical" evidence="15">
    <location>
        <begin position="419"/>
        <end position="438"/>
    </location>
</feature>
<reference evidence="18" key="2">
    <citation type="submission" date="2025-09" db="UniProtKB">
        <authorList>
            <consortium name="Ensembl"/>
        </authorList>
    </citation>
    <scope>IDENTIFICATION</scope>
</reference>
<evidence type="ECO:0000259" key="16">
    <source>
        <dbReference type="PROSITE" id="PS50038"/>
    </source>
</evidence>
<dbReference type="InterPro" id="IPR020067">
    <property type="entry name" value="Frizzled_dom"/>
</dbReference>
<organism evidence="18 19">
    <name type="scientific">Fundulus heteroclitus</name>
    <name type="common">Killifish</name>
    <name type="synonym">Mummichog</name>
    <dbReference type="NCBI Taxonomy" id="8078"/>
    <lineage>
        <taxon>Eukaryota</taxon>
        <taxon>Metazoa</taxon>
        <taxon>Chordata</taxon>
        <taxon>Craniata</taxon>
        <taxon>Vertebrata</taxon>
        <taxon>Euteleostomi</taxon>
        <taxon>Actinopterygii</taxon>
        <taxon>Neopterygii</taxon>
        <taxon>Teleostei</taxon>
        <taxon>Neoteleostei</taxon>
        <taxon>Acanthomorphata</taxon>
        <taxon>Ovalentaria</taxon>
        <taxon>Atherinomorphae</taxon>
        <taxon>Cyprinodontiformes</taxon>
        <taxon>Fundulidae</taxon>
        <taxon>Fundulus</taxon>
    </lineage>
</organism>
<feature type="disulfide bond" evidence="14">
    <location>
        <begin position="114"/>
        <end position="160"/>
    </location>
</feature>
<evidence type="ECO:0000256" key="10">
    <source>
        <dbReference type="ARBA" id="ARBA00023157"/>
    </source>
</evidence>
<protein>
    <submittedName>
        <fullName evidence="18">Frizzled class receptor 7</fullName>
    </submittedName>
</protein>
<feature type="transmembrane region" description="Helical" evidence="15">
    <location>
        <begin position="378"/>
        <end position="398"/>
    </location>
</feature>
<dbReference type="SMART" id="SM00063">
    <property type="entry name" value="FRI"/>
    <property type="match status" value="1"/>
</dbReference>
<proteinExistence type="inferred from homology"/>
<dbReference type="Pfam" id="PF01392">
    <property type="entry name" value="Fz"/>
    <property type="match status" value="1"/>
</dbReference>
<dbReference type="PANTHER" id="PTHR11309">
    <property type="entry name" value="FRIZZLED"/>
    <property type="match status" value="1"/>
</dbReference>
<dbReference type="CDD" id="cd15034">
    <property type="entry name" value="7tmF_FZD1_2_7-like"/>
    <property type="match status" value="1"/>
</dbReference>
<gene>
    <name evidence="18" type="primary">FZD7</name>
</gene>
<evidence type="ECO:0000256" key="6">
    <source>
        <dbReference type="ARBA" id="ARBA00022692"/>
    </source>
</evidence>
<dbReference type="GO" id="GO:0017147">
    <property type="term" value="F:Wnt-protein binding"/>
    <property type="evidence" value="ECO:0007669"/>
    <property type="project" value="TreeGrafter"/>
</dbReference>
<dbReference type="GeneTree" id="ENSGT00940000158239"/>
<keyword evidence="4" id="KW-1003">Cell membrane</keyword>
<dbReference type="Proteomes" id="UP000265000">
    <property type="component" value="Unplaced"/>
</dbReference>
<comment type="caution">
    <text evidence="14">Lacks conserved residue(s) required for the propagation of feature annotation.</text>
</comment>
<dbReference type="Gene3D" id="1.20.1070.10">
    <property type="entry name" value="Rhodopsin 7-helix transmembrane proteins"/>
    <property type="match status" value="1"/>
</dbReference>
<keyword evidence="3" id="KW-0217">Developmental protein</keyword>
<dbReference type="GO" id="GO:0042813">
    <property type="term" value="F:Wnt receptor activity"/>
    <property type="evidence" value="ECO:0007669"/>
    <property type="project" value="TreeGrafter"/>
</dbReference>
<comment type="subcellular location">
    <subcellularLocation>
        <location evidence="1">Cell membrane</location>
        <topology evidence="1">Multi-pass membrane protein</topology>
    </subcellularLocation>
</comment>
<dbReference type="CDD" id="cd07458">
    <property type="entry name" value="CRD_FZ1_like"/>
    <property type="match status" value="1"/>
</dbReference>
<comment type="similarity">
    <text evidence="2">Belongs to the G-protein coupled receptor Fz/Smo family.</text>
</comment>
<evidence type="ECO:0000259" key="17">
    <source>
        <dbReference type="PROSITE" id="PS50261"/>
    </source>
</evidence>
<accession>A0A3Q2QL52</accession>
<feature type="transmembrane region" description="Helical" evidence="15">
    <location>
        <begin position="328"/>
        <end position="348"/>
    </location>
</feature>
<dbReference type="InterPro" id="IPR036790">
    <property type="entry name" value="Frizzled_dom_sf"/>
</dbReference>
<sequence>MYLISTLFNSYSWLFPTPPEQPSSGAKQPFTQPTDKMLIDVPHLHLLLAVGCKSALLLMEILEIPLVWCCLLGFIRMQTAFALVLLILSGTAQYDGGNSVPRPSVCQPISIPLCTDIAYNQTIMPNLLGHTSQEDAGLEVHQFYPLVQVQCSAELQFFLCTMYAPVCTVLDRPIPPCRSLCEQARQGCEELMNKFGFQWPARLRCQNFPVHGAGEICVGQNTSDAEGPASELIPTTLAPFMRSERPFSCPPQLQVPSYLSYTFLGDKDCGAPCEPSKPGGLMYFSEEELQFSRLWVGTWSVLCCVSTLFTVLTYLLDRRRFLYPERPVIFLSGCYFMVGLAYGAGFLLQDKAACVDRFKEGGYRLVVQGTEKDVCTGLFMVLYFFSVSSSMWWLVLSLSWFLSAAMKWGHEAIEANSQYFHLAAWVVPALKTIMVLAVRQVEGDPLSGVCSVGVYSVDGLRGFVLAPLLVYLLIGTAFLLTGFVSLFHVRSIMKHNGTETEKLDRLMVRIGAFSLLYTVSQAVAIACLVYEQAFRPQWDAAWRAQTCGHFAVPCPAGHPPPASPSFTVFMIKYLMTLMTGVTSGLWVWSGKTMRSWRRFSKRANISDSGQTAVLLLR</sequence>
<dbReference type="PROSITE" id="PS50261">
    <property type="entry name" value="G_PROTEIN_RECEP_F2_4"/>
    <property type="match status" value="1"/>
</dbReference>
<feature type="transmembrane region" description="Helical" evidence="15">
    <location>
        <begin position="294"/>
        <end position="316"/>
    </location>
</feature>
<feature type="transmembrane region" description="Helical" evidence="15">
    <location>
        <begin position="468"/>
        <end position="489"/>
    </location>
</feature>